<accession>A0A2J6PZD0</accession>
<feature type="region of interest" description="Disordered" evidence="1">
    <location>
        <begin position="92"/>
        <end position="119"/>
    </location>
</feature>
<dbReference type="EMBL" id="KZ613489">
    <property type="protein sequence ID" value="PMD19397.1"/>
    <property type="molecule type" value="Genomic_DNA"/>
</dbReference>
<dbReference type="AlphaFoldDB" id="A0A2J6PZD0"/>
<proteinExistence type="predicted"/>
<sequence length="119" mass="13228">MFHSSISLKQALHACWSGLHALATGNRVQQRDHQSSIAHQAVISKPRSVSFTRSPYLDIAIPKAIRSRALRTIADDEENGNVNRVYLTGSCKDEGTASENKPEYVTLGTDKWSRHPGRE</sequence>
<organism evidence="2 3">
    <name type="scientific">Hyaloscypha hepaticicola</name>
    <dbReference type="NCBI Taxonomy" id="2082293"/>
    <lineage>
        <taxon>Eukaryota</taxon>
        <taxon>Fungi</taxon>
        <taxon>Dikarya</taxon>
        <taxon>Ascomycota</taxon>
        <taxon>Pezizomycotina</taxon>
        <taxon>Leotiomycetes</taxon>
        <taxon>Helotiales</taxon>
        <taxon>Hyaloscyphaceae</taxon>
        <taxon>Hyaloscypha</taxon>
    </lineage>
</organism>
<evidence type="ECO:0000256" key="1">
    <source>
        <dbReference type="SAM" id="MobiDB-lite"/>
    </source>
</evidence>
<gene>
    <name evidence="2" type="ORF">NA56DRAFT_705567</name>
</gene>
<evidence type="ECO:0000313" key="2">
    <source>
        <dbReference type="EMBL" id="PMD19397.1"/>
    </source>
</evidence>
<dbReference type="Proteomes" id="UP000235672">
    <property type="component" value="Unassembled WGS sequence"/>
</dbReference>
<protein>
    <submittedName>
        <fullName evidence="2">Uncharacterized protein</fullName>
    </submittedName>
</protein>
<keyword evidence="3" id="KW-1185">Reference proteome</keyword>
<evidence type="ECO:0000313" key="3">
    <source>
        <dbReference type="Proteomes" id="UP000235672"/>
    </source>
</evidence>
<name>A0A2J6PZD0_9HELO</name>
<reference evidence="2 3" key="1">
    <citation type="submission" date="2016-05" db="EMBL/GenBank/DDBJ databases">
        <title>A degradative enzymes factory behind the ericoid mycorrhizal symbiosis.</title>
        <authorList>
            <consortium name="DOE Joint Genome Institute"/>
            <person name="Martino E."/>
            <person name="Morin E."/>
            <person name="Grelet G."/>
            <person name="Kuo A."/>
            <person name="Kohler A."/>
            <person name="Daghino S."/>
            <person name="Barry K."/>
            <person name="Choi C."/>
            <person name="Cichocki N."/>
            <person name="Clum A."/>
            <person name="Copeland A."/>
            <person name="Hainaut M."/>
            <person name="Haridas S."/>
            <person name="Labutti K."/>
            <person name="Lindquist E."/>
            <person name="Lipzen A."/>
            <person name="Khouja H.-R."/>
            <person name="Murat C."/>
            <person name="Ohm R."/>
            <person name="Olson A."/>
            <person name="Spatafora J."/>
            <person name="Veneault-Fourrey C."/>
            <person name="Henrissat B."/>
            <person name="Grigoriev I."/>
            <person name="Martin F."/>
            <person name="Perotto S."/>
        </authorList>
    </citation>
    <scope>NUCLEOTIDE SEQUENCE [LARGE SCALE GENOMIC DNA]</scope>
    <source>
        <strain evidence="2 3">UAMH 7357</strain>
    </source>
</reference>